<keyword evidence="22" id="KW-1185">Reference proteome</keyword>
<dbReference type="AlphaFoldDB" id="A0AAP0NJD8"/>
<keyword evidence="4 19" id="KW-0964">Secreted</keyword>
<evidence type="ECO:0000256" key="5">
    <source>
        <dbReference type="ARBA" id="ARBA00022559"/>
    </source>
</evidence>
<dbReference type="EC" id="1.11.1.7" evidence="3 19"/>
<comment type="cofactor">
    <cofactor evidence="16 19">
        <name>Ca(2+)</name>
        <dbReference type="ChEBI" id="CHEBI:29108"/>
    </cofactor>
    <text evidence="16 19">Binds 2 calcium ions per subunit.</text>
</comment>
<dbReference type="PRINTS" id="PR00458">
    <property type="entry name" value="PEROXIDASE"/>
</dbReference>
<dbReference type="PRINTS" id="PR00461">
    <property type="entry name" value="PLPEROXIDASE"/>
</dbReference>
<comment type="function">
    <text evidence="2">Removal of H(2)O(2), oxidation of toxic reductants, biosynthesis and degradation of lignin, suberization, auxin catabolism, response to environmental stresses such as wounding, pathogen attack and oxidative stress. These functions might be dependent on each isozyme/isoform in each plant tissue.</text>
</comment>
<dbReference type="GO" id="GO:0046872">
    <property type="term" value="F:metal ion binding"/>
    <property type="evidence" value="ECO:0007669"/>
    <property type="project" value="UniProtKB-UniRule"/>
</dbReference>
<evidence type="ECO:0000256" key="8">
    <source>
        <dbReference type="ARBA" id="ARBA00022729"/>
    </source>
</evidence>
<keyword evidence="12 18" id="KW-1015">Disulfide bond</keyword>
<feature type="disulfide bond" evidence="18">
    <location>
        <begin position="69"/>
        <end position="80"/>
    </location>
</feature>
<dbReference type="InterPro" id="IPR019794">
    <property type="entry name" value="Peroxidases_AS"/>
</dbReference>
<keyword evidence="5 19" id="KW-0575">Peroxidase</keyword>
<evidence type="ECO:0000256" key="16">
    <source>
        <dbReference type="PIRSR" id="PIRSR600823-3"/>
    </source>
</evidence>
<keyword evidence="11 16" id="KW-0408">Iron</keyword>
<evidence type="ECO:0000256" key="14">
    <source>
        <dbReference type="PIRSR" id="PIRSR600823-1"/>
    </source>
</evidence>
<feature type="chain" id="PRO_5042668828" description="Peroxidase" evidence="19">
    <location>
        <begin position="26"/>
        <end position="331"/>
    </location>
</feature>
<evidence type="ECO:0000256" key="1">
    <source>
        <dbReference type="ARBA" id="ARBA00000189"/>
    </source>
</evidence>
<reference evidence="21 22" key="1">
    <citation type="submission" date="2024-01" db="EMBL/GenBank/DDBJ databases">
        <title>Genome assemblies of Stephania.</title>
        <authorList>
            <person name="Yang L."/>
        </authorList>
    </citation>
    <scope>NUCLEOTIDE SEQUENCE [LARGE SCALE GENOMIC DNA]</scope>
    <source>
        <strain evidence="21">QJT</strain>
        <tissue evidence="21">Leaf</tissue>
    </source>
</reference>
<dbReference type="Pfam" id="PF00141">
    <property type="entry name" value="peroxidase"/>
    <property type="match status" value="1"/>
</dbReference>
<feature type="binding site" evidence="16">
    <location>
        <position position="71"/>
    </location>
    <ligand>
        <name>Ca(2+)</name>
        <dbReference type="ChEBI" id="CHEBI:29108"/>
        <label>1</label>
    </ligand>
</feature>
<feature type="binding site" evidence="16">
    <location>
        <position position="246"/>
    </location>
    <ligand>
        <name>Ca(2+)</name>
        <dbReference type="ChEBI" id="CHEBI:29108"/>
        <label>2</label>
    </ligand>
</feature>
<evidence type="ECO:0000256" key="13">
    <source>
        <dbReference type="ARBA" id="ARBA00023324"/>
    </source>
</evidence>
<feature type="site" description="Transition state stabilizer" evidence="17">
    <location>
        <position position="63"/>
    </location>
</feature>
<accession>A0AAP0NJD8</accession>
<dbReference type="InterPro" id="IPR000823">
    <property type="entry name" value="Peroxidase_pln"/>
</dbReference>
<keyword evidence="7 16" id="KW-0479">Metal-binding</keyword>
<feature type="binding site" evidence="16">
    <location>
        <position position="83"/>
    </location>
    <ligand>
        <name>Ca(2+)</name>
        <dbReference type="ChEBI" id="CHEBI:29108"/>
        <label>1</label>
    </ligand>
</feature>
<keyword evidence="10 19" id="KW-0560">Oxidoreductase</keyword>
<dbReference type="GO" id="GO:0006979">
    <property type="term" value="P:response to oxidative stress"/>
    <property type="evidence" value="ECO:0007669"/>
    <property type="project" value="UniProtKB-UniRule"/>
</dbReference>
<gene>
    <name evidence="21" type="ORF">Sjap_018452</name>
</gene>
<evidence type="ECO:0000256" key="11">
    <source>
        <dbReference type="ARBA" id="ARBA00023004"/>
    </source>
</evidence>
<dbReference type="Gene3D" id="1.10.520.10">
    <property type="match status" value="1"/>
</dbReference>
<dbReference type="PROSITE" id="PS50873">
    <property type="entry name" value="PEROXIDASE_4"/>
    <property type="match status" value="1"/>
</dbReference>
<feature type="disulfide bond" evidence="18">
    <location>
        <begin position="36"/>
        <end position="118"/>
    </location>
</feature>
<feature type="binding site" evidence="16">
    <location>
        <position position="254"/>
    </location>
    <ligand>
        <name>Ca(2+)</name>
        <dbReference type="ChEBI" id="CHEBI:29108"/>
        <label>2</label>
    </ligand>
</feature>
<dbReference type="InterPro" id="IPR010255">
    <property type="entry name" value="Haem_peroxidase_sf"/>
</dbReference>
<feature type="domain" description="Plant heme peroxidase family profile" evidence="20">
    <location>
        <begin position="26"/>
        <end position="331"/>
    </location>
</feature>
<keyword evidence="13 19" id="KW-0376">Hydrogen peroxide</keyword>
<feature type="binding site" description="axial binding residue" evidence="16">
    <location>
        <position position="195"/>
    </location>
    <ligand>
        <name>heme b</name>
        <dbReference type="ChEBI" id="CHEBI:60344"/>
    </ligand>
    <ligandPart>
        <name>Fe</name>
        <dbReference type="ChEBI" id="CHEBI:18248"/>
    </ligandPart>
</feature>
<feature type="active site" description="Proton acceptor" evidence="14">
    <location>
        <position position="67"/>
    </location>
</feature>
<keyword evidence="9 16" id="KW-0106">Calcium</keyword>
<evidence type="ECO:0000256" key="12">
    <source>
        <dbReference type="ARBA" id="ARBA00023157"/>
    </source>
</evidence>
<evidence type="ECO:0000256" key="10">
    <source>
        <dbReference type="ARBA" id="ARBA00023002"/>
    </source>
</evidence>
<comment type="catalytic activity">
    <reaction evidence="1 19">
        <text>2 a phenolic donor + H2O2 = 2 a phenolic radical donor + 2 H2O</text>
        <dbReference type="Rhea" id="RHEA:56136"/>
        <dbReference type="ChEBI" id="CHEBI:15377"/>
        <dbReference type="ChEBI" id="CHEBI:16240"/>
        <dbReference type="ChEBI" id="CHEBI:139520"/>
        <dbReference type="ChEBI" id="CHEBI:139521"/>
        <dbReference type="EC" id="1.11.1.7"/>
    </reaction>
</comment>
<evidence type="ECO:0000256" key="17">
    <source>
        <dbReference type="PIRSR" id="PIRSR600823-4"/>
    </source>
</evidence>
<feature type="binding site" evidence="16">
    <location>
        <position position="81"/>
    </location>
    <ligand>
        <name>Ca(2+)</name>
        <dbReference type="ChEBI" id="CHEBI:29108"/>
        <label>1</label>
    </ligand>
</feature>
<dbReference type="InterPro" id="IPR033905">
    <property type="entry name" value="Secretory_peroxidase"/>
</dbReference>
<evidence type="ECO:0000256" key="7">
    <source>
        <dbReference type="ARBA" id="ARBA00022723"/>
    </source>
</evidence>
<evidence type="ECO:0000256" key="4">
    <source>
        <dbReference type="ARBA" id="ARBA00022525"/>
    </source>
</evidence>
<sequence length="331" mass="35875">MALIPTLTAIFIACSFIGPHNSVMAQLEFGFYSSTCPKAEQIVNSVVQQSVQANSRMAAILLRLHFHDCFVQVPLLFYGCDGSILIEGDKAEKHAFGHQGVQGFDVIETAKAQLESECRGVVSCADIVAMAARDAVALSGGPVYQVQTGRRDGLTSNTSAAVDMPEVTEPIQQLKNKFLQKGLSVKDFVLLNAAHTIGTTACFFMTDRLYNFPGGTSDPTINPVFLPELEATCPKNGDVNVRLAADRESEFKFDDSILRNIRNGFAVIESDAKLYTDAETKNVVDSYMGPLNFLIGPNFGADFAESMVNMGMIDVKTGSQGQIRKVCSAFN</sequence>
<dbReference type="GO" id="GO:0140825">
    <property type="term" value="F:lactoperoxidase activity"/>
    <property type="evidence" value="ECO:0007669"/>
    <property type="project" value="UniProtKB-EC"/>
</dbReference>
<dbReference type="Proteomes" id="UP001417504">
    <property type="component" value="Unassembled WGS sequence"/>
</dbReference>
<feature type="binding site" evidence="16">
    <location>
        <position position="196"/>
    </location>
    <ligand>
        <name>Ca(2+)</name>
        <dbReference type="ChEBI" id="CHEBI:29108"/>
        <label>2</label>
    </ligand>
</feature>
<evidence type="ECO:0000313" key="22">
    <source>
        <dbReference type="Proteomes" id="UP001417504"/>
    </source>
</evidence>
<feature type="signal peptide" evidence="19">
    <location>
        <begin position="1"/>
        <end position="25"/>
    </location>
</feature>
<dbReference type="GO" id="GO:0020037">
    <property type="term" value="F:heme binding"/>
    <property type="evidence" value="ECO:0007669"/>
    <property type="project" value="UniProtKB-UniRule"/>
</dbReference>
<comment type="caution">
    <text evidence="21">The sequence shown here is derived from an EMBL/GenBank/DDBJ whole genome shotgun (WGS) entry which is preliminary data.</text>
</comment>
<feature type="binding site" evidence="16">
    <location>
        <position position="92"/>
    </location>
    <ligand>
        <name>Ca(2+)</name>
        <dbReference type="ChEBI" id="CHEBI:29108"/>
        <label>1</label>
    </ligand>
</feature>
<evidence type="ECO:0000256" key="9">
    <source>
        <dbReference type="ARBA" id="ARBA00022837"/>
    </source>
</evidence>
<evidence type="ECO:0000256" key="3">
    <source>
        <dbReference type="ARBA" id="ARBA00012313"/>
    </source>
</evidence>
<evidence type="ECO:0000256" key="2">
    <source>
        <dbReference type="ARBA" id="ARBA00002322"/>
    </source>
</evidence>
<dbReference type="GO" id="GO:0005576">
    <property type="term" value="C:extracellular region"/>
    <property type="evidence" value="ECO:0007669"/>
    <property type="project" value="UniProtKB-SubCell"/>
</dbReference>
<evidence type="ECO:0000256" key="6">
    <source>
        <dbReference type="ARBA" id="ARBA00022617"/>
    </source>
</evidence>
<dbReference type="SUPFAM" id="SSF48113">
    <property type="entry name" value="Heme-dependent peroxidases"/>
    <property type="match status" value="1"/>
</dbReference>
<evidence type="ECO:0000256" key="15">
    <source>
        <dbReference type="PIRSR" id="PIRSR600823-2"/>
    </source>
</evidence>
<dbReference type="PANTHER" id="PTHR31235">
    <property type="entry name" value="PEROXIDASE 25-RELATED"/>
    <property type="match status" value="1"/>
</dbReference>
<dbReference type="FunFam" id="1.10.520.10:FF:000008">
    <property type="entry name" value="Peroxidase"/>
    <property type="match status" value="1"/>
</dbReference>
<comment type="subcellular location">
    <subcellularLocation>
        <location evidence="19">Secreted</location>
    </subcellularLocation>
</comment>
<evidence type="ECO:0000259" key="20">
    <source>
        <dbReference type="PROSITE" id="PS50873"/>
    </source>
</evidence>
<keyword evidence="6 19" id="KW-0349">Heme</keyword>
<comment type="similarity">
    <text evidence="19">Belongs to the peroxidase family. Classical plant (class III) peroxidase subfamily.</text>
</comment>
<keyword evidence="8 19" id="KW-0732">Signal</keyword>
<dbReference type="InterPro" id="IPR002016">
    <property type="entry name" value="Haem_peroxidase"/>
</dbReference>
<dbReference type="PROSITE" id="PS00436">
    <property type="entry name" value="PEROXIDASE_2"/>
    <property type="match status" value="1"/>
</dbReference>
<feature type="binding site" evidence="16">
    <location>
        <position position="79"/>
    </location>
    <ligand>
        <name>Ca(2+)</name>
        <dbReference type="ChEBI" id="CHEBI:29108"/>
        <label>1</label>
    </ligand>
</feature>
<evidence type="ECO:0000256" key="18">
    <source>
        <dbReference type="PIRSR" id="PIRSR600823-5"/>
    </source>
</evidence>
<evidence type="ECO:0000313" key="21">
    <source>
        <dbReference type="EMBL" id="KAK9110392.1"/>
    </source>
</evidence>
<dbReference type="Gene3D" id="1.10.420.10">
    <property type="entry name" value="Peroxidase, domain 2"/>
    <property type="match status" value="1"/>
</dbReference>
<name>A0AAP0NJD8_9MAGN</name>
<dbReference type="FunFam" id="1.10.420.10:FF:000010">
    <property type="entry name" value="Peroxidase"/>
    <property type="match status" value="1"/>
</dbReference>
<proteinExistence type="inferred from homology"/>
<feature type="disulfide bond" evidence="18">
    <location>
        <begin position="124"/>
        <end position="327"/>
    </location>
</feature>
<feature type="binding site" evidence="15">
    <location>
        <position position="165"/>
    </location>
    <ligand>
        <name>substrate</name>
    </ligand>
</feature>
<dbReference type="CDD" id="cd00693">
    <property type="entry name" value="secretory_peroxidase"/>
    <property type="match status" value="1"/>
</dbReference>
<feature type="disulfide bond" evidence="18">
    <location>
        <begin position="202"/>
        <end position="233"/>
    </location>
</feature>
<feature type="binding site" evidence="16">
    <location>
        <position position="68"/>
    </location>
    <ligand>
        <name>Ca(2+)</name>
        <dbReference type="ChEBI" id="CHEBI:29108"/>
        <label>1</label>
    </ligand>
</feature>
<protein>
    <recommendedName>
        <fullName evidence="3 19">Peroxidase</fullName>
        <ecNumber evidence="3 19">1.11.1.7</ecNumber>
    </recommendedName>
</protein>
<comment type="cofactor">
    <cofactor evidence="16 19">
        <name>heme b</name>
        <dbReference type="ChEBI" id="CHEBI:60344"/>
    </cofactor>
    <text evidence="16 19">Binds 1 heme b (iron(II)-protoporphyrin IX) group per subunit.</text>
</comment>
<evidence type="ECO:0000256" key="19">
    <source>
        <dbReference type="RuleBase" id="RU362060"/>
    </source>
</evidence>
<dbReference type="GO" id="GO:0042744">
    <property type="term" value="P:hydrogen peroxide catabolic process"/>
    <property type="evidence" value="ECO:0007669"/>
    <property type="project" value="UniProtKB-KW"/>
</dbReference>
<dbReference type="EMBL" id="JBBNAE010000007">
    <property type="protein sequence ID" value="KAK9110392.1"/>
    <property type="molecule type" value="Genomic_DNA"/>
</dbReference>
<organism evidence="21 22">
    <name type="scientific">Stephania japonica</name>
    <dbReference type="NCBI Taxonomy" id="461633"/>
    <lineage>
        <taxon>Eukaryota</taxon>
        <taxon>Viridiplantae</taxon>
        <taxon>Streptophyta</taxon>
        <taxon>Embryophyta</taxon>
        <taxon>Tracheophyta</taxon>
        <taxon>Spermatophyta</taxon>
        <taxon>Magnoliopsida</taxon>
        <taxon>Ranunculales</taxon>
        <taxon>Menispermaceae</taxon>
        <taxon>Menispermoideae</taxon>
        <taxon>Cissampelideae</taxon>
        <taxon>Stephania</taxon>
    </lineage>
</organism>